<sequence length="105" mass="11536">MCNLPKPPEREVPGGPGRDGVTLERFRVLVRLMWALREVGQGSVLYLDATAEPVLSVPLVARRRSLAVLGVQERDGRWAYLWDAACKVPAESVRLAARRIAGVSS</sequence>
<dbReference type="AlphaFoldDB" id="A0A239K051"/>
<evidence type="ECO:0000313" key="1">
    <source>
        <dbReference type="EMBL" id="SNT11249.1"/>
    </source>
</evidence>
<proteinExistence type="predicted"/>
<gene>
    <name evidence="1" type="ORF">SAMN05443665_101692</name>
</gene>
<dbReference type="Proteomes" id="UP000198318">
    <property type="component" value="Unassembled WGS sequence"/>
</dbReference>
<accession>A0A239K051</accession>
<evidence type="ECO:0000313" key="2">
    <source>
        <dbReference type="Proteomes" id="UP000198318"/>
    </source>
</evidence>
<organism evidence="1 2">
    <name type="scientific">Actinomadura meyerae</name>
    <dbReference type="NCBI Taxonomy" id="240840"/>
    <lineage>
        <taxon>Bacteria</taxon>
        <taxon>Bacillati</taxon>
        <taxon>Actinomycetota</taxon>
        <taxon>Actinomycetes</taxon>
        <taxon>Streptosporangiales</taxon>
        <taxon>Thermomonosporaceae</taxon>
        <taxon>Actinomadura</taxon>
    </lineage>
</organism>
<protein>
    <submittedName>
        <fullName evidence="1">Uncharacterized protein</fullName>
    </submittedName>
</protein>
<keyword evidence="2" id="KW-1185">Reference proteome</keyword>
<reference evidence="1 2" key="1">
    <citation type="submission" date="2017-06" db="EMBL/GenBank/DDBJ databases">
        <authorList>
            <person name="Kim H.J."/>
            <person name="Triplett B.A."/>
        </authorList>
    </citation>
    <scope>NUCLEOTIDE SEQUENCE [LARGE SCALE GENOMIC DNA]</scope>
    <source>
        <strain evidence="1 2">DSM 44715</strain>
    </source>
</reference>
<dbReference type="RefSeq" id="WP_179271577.1">
    <property type="nucleotide sequence ID" value="NZ_FZOR01000016.1"/>
</dbReference>
<dbReference type="EMBL" id="FZOR01000016">
    <property type="protein sequence ID" value="SNT11249.1"/>
    <property type="molecule type" value="Genomic_DNA"/>
</dbReference>
<name>A0A239K051_9ACTN</name>